<dbReference type="EMBL" id="GBXM01046473">
    <property type="protein sequence ID" value="JAH62104.1"/>
    <property type="molecule type" value="Transcribed_RNA"/>
</dbReference>
<accession>A0A0E9U862</accession>
<reference evidence="1" key="2">
    <citation type="journal article" date="2015" name="Fish Shellfish Immunol.">
        <title>Early steps in the European eel (Anguilla anguilla)-Vibrio vulnificus interaction in the gills: Role of the RtxA13 toxin.</title>
        <authorList>
            <person name="Callol A."/>
            <person name="Pajuelo D."/>
            <person name="Ebbesson L."/>
            <person name="Teles M."/>
            <person name="MacKenzie S."/>
            <person name="Amaro C."/>
        </authorList>
    </citation>
    <scope>NUCLEOTIDE SEQUENCE</scope>
</reference>
<protein>
    <submittedName>
        <fullName evidence="1">Uncharacterized protein</fullName>
    </submittedName>
</protein>
<proteinExistence type="predicted"/>
<dbReference type="PROSITE" id="PS51257">
    <property type="entry name" value="PROKAR_LIPOPROTEIN"/>
    <property type="match status" value="1"/>
</dbReference>
<organism evidence="1">
    <name type="scientific">Anguilla anguilla</name>
    <name type="common">European freshwater eel</name>
    <name type="synonym">Muraena anguilla</name>
    <dbReference type="NCBI Taxonomy" id="7936"/>
    <lineage>
        <taxon>Eukaryota</taxon>
        <taxon>Metazoa</taxon>
        <taxon>Chordata</taxon>
        <taxon>Craniata</taxon>
        <taxon>Vertebrata</taxon>
        <taxon>Euteleostomi</taxon>
        <taxon>Actinopterygii</taxon>
        <taxon>Neopterygii</taxon>
        <taxon>Teleostei</taxon>
        <taxon>Anguilliformes</taxon>
        <taxon>Anguillidae</taxon>
        <taxon>Anguilla</taxon>
    </lineage>
</organism>
<evidence type="ECO:0000313" key="1">
    <source>
        <dbReference type="EMBL" id="JAH62104.1"/>
    </source>
</evidence>
<dbReference type="AlphaFoldDB" id="A0A0E9U862"/>
<sequence length="40" mass="4297">MLAVKPTLPLSVSLRVLWLSILATGCSYTLTHTPVTVSKV</sequence>
<name>A0A0E9U862_ANGAN</name>
<reference evidence="1" key="1">
    <citation type="submission" date="2014-11" db="EMBL/GenBank/DDBJ databases">
        <authorList>
            <person name="Amaro Gonzalez C."/>
        </authorList>
    </citation>
    <scope>NUCLEOTIDE SEQUENCE</scope>
</reference>